<keyword evidence="9" id="KW-1133">Transmembrane helix</keyword>
<dbReference type="GO" id="GO:0005262">
    <property type="term" value="F:calcium channel activity"/>
    <property type="evidence" value="ECO:0007669"/>
    <property type="project" value="UniProtKB-UniRule"/>
</dbReference>
<evidence type="ECO:0000256" key="9">
    <source>
        <dbReference type="ARBA" id="ARBA00022989"/>
    </source>
</evidence>
<evidence type="ECO:0000256" key="3">
    <source>
        <dbReference type="ARBA" id="ARBA00022448"/>
    </source>
</evidence>
<dbReference type="GO" id="GO:0051560">
    <property type="term" value="P:mitochondrial calcium ion homeostasis"/>
    <property type="evidence" value="ECO:0007669"/>
    <property type="project" value="UniProtKB-UniRule"/>
</dbReference>
<dbReference type="Proteomes" id="UP000292052">
    <property type="component" value="Unassembled WGS sequence"/>
</dbReference>
<evidence type="ECO:0000256" key="13">
    <source>
        <dbReference type="ARBA" id="ARBA00023303"/>
    </source>
</evidence>
<comment type="domain">
    <text evidence="15">The selectivity filter, in which calcium ions are arranged in single file, is composed of two acidic rings separated by one helical turn along the central axis of the channel pore.</text>
</comment>
<feature type="non-terminal residue" evidence="17">
    <location>
        <position position="139"/>
    </location>
</feature>
<dbReference type="OrthoDB" id="278338at2759"/>
<keyword evidence="13 15" id="KW-0407">Ion channel</keyword>
<evidence type="ECO:0000256" key="11">
    <source>
        <dbReference type="ARBA" id="ARBA00023128"/>
    </source>
</evidence>
<keyword evidence="8 15" id="KW-0106">Calcium</keyword>
<evidence type="ECO:0000256" key="8">
    <source>
        <dbReference type="ARBA" id="ARBA00022837"/>
    </source>
</evidence>
<reference evidence="17 18" key="1">
    <citation type="submission" date="2017-03" db="EMBL/GenBank/DDBJ databases">
        <title>Genome of the blue death feigning beetle - Asbolus verrucosus.</title>
        <authorList>
            <person name="Rider S.D."/>
        </authorList>
    </citation>
    <scope>NUCLEOTIDE SEQUENCE [LARGE SCALE GENOMIC DNA]</scope>
    <source>
        <strain evidence="17">Butters</strain>
        <tissue evidence="17">Head and leg muscle</tissue>
    </source>
</reference>
<dbReference type="GO" id="GO:0015292">
    <property type="term" value="F:uniporter activity"/>
    <property type="evidence" value="ECO:0007669"/>
    <property type="project" value="UniProtKB-UniRule"/>
</dbReference>
<evidence type="ECO:0000256" key="10">
    <source>
        <dbReference type="ARBA" id="ARBA00023065"/>
    </source>
</evidence>
<evidence type="ECO:0000313" key="17">
    <source>
        <dbReference type="EMBL" id="RZC41566.1"/>
    </source>
</evidence>
<evidence type="ECO:0000256" key="15">
    <source>
        <dbReference type="RuleBase" id="RU367035"/>
    </source>
</evidence>
<protein>
    <recommendedName>
        <fullName evidence="15">Calcium uniporter protein</fullName>
    </recommendedName>
</protein>
<sequence length="139" mass="16086">MGLPQITVPLPSRRERCRFTLRPISNTVGDFHEMLKKEDRGIDRVVCKTVDDTRIASSTTIETLLQENFKLLINDNSYNVESPKQERLTTEEVQKLGDVQALVSQLYEALHVKEHELQKEVELNTQLETLRQELVPLEE</sequence>
<name>A0A482W8U7_ASBVE</name>
<evidence type="ECO:0000256" key="1">
    <source>
        <dbReference type="ARBA" id="ARBA00004448"/>
    </source>
</evidence>
<dbReference type="PANTHER" id="PTHR13462">
    <property type="entry name" value="CALCIUM UNIPORTER PROTEIN, MITOCHONDRIAL"/>
    <property type="match status" value="1"/>
</dbReference>
<keyword evidence="7 15" id="KW-0999">Mitochondrion inner membrane</keyword>
<evidence type="ECO:0000256" key="4">
    <source>
        <dbReference type="ARBA" id="ARBA00022568"/>
    </source>
</evidence>
<comment type="catalytic activity">
    <reaction evidence="14">
        <text>Ca(2+)(in) = Ca(2+)(out)</text>
        <dbReference type="Rhea" id="RHEA:29671"/>
        <dbReference type="ChEBI" id="CHEBI:29108"/>
    </reaction>
</comment>
<evidence type="ECO:0000256" key="5">
    <source>
        <dbReference type="ARBA" id="ARBA00022673"/>
    </source>
</evidence>
<dbReference type="EMBL" id="QDEB01016070">
    <property type="protein sequence ID" value="RZC41566.1"/>
    <property type="molecule type" value="Genomic_DNA"/>
</dbReference>
<proteinExistence type="inferred from homology"/>
<comment type="similarity">
    <text evidence="2 15">Belongs to the MCU (TC 1.A.77) family.</text>
</comment>
<keyword evidence="3 15" id="KW-0813">Transport</keyword>
<dbReference type="InterPro" id="IPR039055">
    <property type="entry name" value="MCU_fam"/>
</dbReference>
<evidence type="ECO:0000256" key="12">
    <source>
        <dbReference type="ARBA" id="ARBA00023136"/>
    </source>
</evidence>
<evidence type="ECO:0000256" key="6">
    <source>
        <dbReference type="ARBA" id="ARBA00022692"/>
    </source>
</evidence>
<gene>
    <name evidence="17" type="ORF">BDFB_013865</name>
</gene>
<keyword evidence="11 15" id="KW-0496">Mitochondrion</keyword>
<keyword evidence="6" id="KW-0812">Transmembrane</keyword>
<accession>A0A482W8U7</accession>
<comment type="function">
    <text evidence="15">Mitochondrial inner membrane calcium uniporter that mediates calcium uptake into mitochondria. Mitochondrial calcium homeostasis plays key roles in cellular physiology and regulates cell bioenergetics, cytoplasmic calcium signals and activation of cell death pathways.</text>
</comment>
<dbReference type="Pfam" id="PF04678">
    <property type="entry name" value="MCU"/>
    <property type="match status" value="1"/>
</dbReference>
<keyword evidence="10 15" id="KW-0406">Ion transport</keyword>
<feature type="domain" description="Calcium uniporter protein C-terminal" evidence="16">
    <location>
        <begin position="38"/>
        <end position="139"/>
    </location>
</feature>
<organism evidence="17 18">
    <name type="scientific">Asbolus verrucosus</name>
    <name type="common">Desert ironclad beetle</name>
    <dbReference type="NCBI Taxonomy" id="1661398"/>
    <lineage>
        <taxon>Eukaryota</taxon>
        <taxon>Metazoa</taxon>
        <taxon>Ecdysozoa</taxon>
        <taxon>Arthropoda</taxon>
        <taxon>Hexapoda</taxon>
        <taxon>Insecta</taxon>
        <taxon>Pterygota</taxon>
        <taxon>Neoptera</taxon>
        <taxon>Endopterygota</taxon>
        <taxon>Coleoptera</taxon>
        <taxon>Polyphaga</taxon>
        <taxon>Cucujiformia</taxon>
        <taxon>Tenebrionidae</taxon>
        <taxon>Pimeliinae</taxon>
        <taxon>Asbolus</taxon>
    </lineage>
</organism>
<keyword evidence="18" id="KW-1185">Reference proteome</keyword>
<dbReference type="STRING" id="1661398.A0A482W8U7"/>
<dbReference type="InterPro" id="IPR006769">
    <property type="entry name" value="MCU_C"/>
</dbReference>
<dbReference type="GO" id="GO:1990246">
    <property type="term" value="C:uniplex complex"/>
    <property type="evidence" value="ECO:0007669"/>
    <property type="project" value="TreeGrafter"/>
</dbReference>
<evidence type="ECO:0000256" key="14">
    <source>
        <dbReference type="ARBA" id="ARBA00036634"/>
    </source>
</evidence>
<dbReference type="AlphaFoldDB" id="A0A482W8U7"/>
<evidence type="ECO:0000256" key="7">
    <source>
        <dbReference type="ARBA" id="ARBA00022792"/>
    </source>
</evidence>
<evidence type="ECO:0000313" key="18">
    <source>
        <dbReference type="Proteomes" id="UP000292052"/>
    </source>
</evidence>
<dbReference type="PANTHER" id="PTHR13462:SF10">
    <property type="entry name" value="CALCIUM UNIPORTER PROTEIN, MITOCHONDRIAL"/>
    <property type="match status" value="1"/>
</dbReference>
<keyword evidence="4 15" id="KW-0109">Calcium transport</keyword>
<keyword evidence="12" id="KW-0472">Membrane</keyword>
<evidence type="ECO:0000256" key="2">
    <source>
        <dbReference type="ARBA" id="ARBA00005653"/>
    </source>
</evidence>
<comment type="caution">
    <text evidence="17">The sequence shown here is derived from an EMBL/GenBank/DDBJ whole genome shotgun (WGS) entry which is preliminary data.</text>
</comment>
<keyword evidence="5 15" id="KW-0107">Calcium channel</keyword>
<dbReference type="GO" id="GO:0036444">
    <property type="term" value="P:calcium import into the mitochondrion"/>
    <property type="evidence" value="ECO:0007669"/>
    <property type="project" value="TreeGrafter"/>
</dbReference>
<evidence type="ECO:0000259" key="16">
    <source>
        <dbReference type="Pfam" id="PF04678"/>
    </source>
</evidence>
<comment type="subcellular location">
    <subcellularLocation>
        <location evidence="1 15">Mitochondrion inner membrane</location>
        <topology evidence="1 15">Multi-pass membrane protein</topology>
    </subcellularLocation>
</comment>